<evidence type="ECO:0000313" key="3">
    <source>
        <dbReference type="Proteomes" id="UP000241960"/>
    </source>
</evidence>
<reference evidence="2 3" key="1">
    <citation type="journal article" date="2016" name="Front. Microbiol.">
        <title>Comprehensive Phylogenetic Analysis of Bovine Non-aureus Staphylococci Species Based on Whole-Genome Sequencing.</title>
        <authorList>
            <person name="Naushad S."/>
            <person name="Barkema H.W."/>
            <person name="Luby C."/>
            <person name="Condas L.A."/>
            <person name="Nobrega D.B."/>
            <person name="Carson D.A."/>
            <person name="De Buck J."/>
        </authorList>
    </citation>
    <scope>NUCLEOTIDE SEQUENCE [LARGE SCALE GENOMIC DNA]</scope>
    <source>
        <strain evidence="2 3">SNUC 1231</strain>
    </source>
</reference>
<organism evidence="2 3">
    <name type="scientific">Staphylococcus succinus</name>
    <dbReference type="NCBI Taxonomy" id="61015"/>
    <lineage>
        <taxon>Bacteria</taxon>
        <taxon>Bacillati</taxon>
        <taxon>Bacillota</taxon>
        <taxon>Bacilli</taxon>
        <taxon>Bacillales</taxon>
        <taxon>Staphylococcaceae</taxon>
        <taxon>Staphylococcus</taxon>
    </lineage>
</organism>
<dbReference type="InterPro" id="IPR029491">
    <property type="entry name" value="Helicase_HTH"/>
</dbReference>
<dbReference type="InterPro" id="IPR008308">
    <property type="entry name" value="YpbB-like"/>
</dbReference>
<gene>
    <name evidence="2" type="ORF">BU058_07010</name>
</gene>
<name>A0A9Q6MUY9_9STAP</name>
<dbReference type="AlphaFoldDB" id="A0A9Q6MUY9"/>
<comment type="caution">
    <text evidence="2">The sequence shown here is derived from an EMBL/GenBank/DDBJ whole genome shotgun (WGS) entry which is preliminary data.</text>
</comment>
<dbReference type="RefSeq" id="WP_107545031.1">
    <property type="nucleotide sequence ID" value="NZ_PZFQ01000019.1"/>
</dbReference>
<sequence length="321" mass="38020">MYNIIQFTQTHAHSYKTEKSIFNIIIGKKSHQTFFDACSQQLLSLYHSMPNLKYPSFERYFTQDSAKSNLNASITTHPRHTYDSLMNTFKALQLLTQTISNTKHNIYQFIPITQHSTVHQKVKNVYNEIINNNLHEDFIKELHALFEAIVTTNGTTYLHYYLQGYEESMYTRQQVSLIEDISQERLFELEMIDLVTLLYAIENKEKYPILHKLIVLPTILNKTEQTYKGLRQGLDFEQLAAQQQVKINTIEDHILELFIKGYIKDYTDYLETTNYIEFLKYYETHRNQRLREYKALFPHLSYFKIKLVIVGIERGELNVAT</sequence>
<evidence type="ECO:0000259" key="1">
    <source>
        <dbReference type="Pfam" id="PF14493"/>
    </source>
</evidence>
<feature type="domain" description="Helicase Helix-turn-helix" evidence="1">
    <location>
        <begin position="223"/>
        <end position="309"/>
    </location>
</feature>
<dbReference type="Proteomes" id="UP000241960">
    <property type="component" value="Unassembled WGS sequence"/>
</dbReference>
<accession>A0A9Q6MUY9</accession>
<dbReference type="Pfam" id="PF14493">
    <property type="entry name" value="HTH_40"/>
    <property type="match status" value="1"/>
</dbReference>
<dbReference type="EMBL" id="PZFQ01000019">
    <property type="protein sequence ID" value="PTI75567.1"/>
    <property type="molecule type" value="Genomic_DNA"/>
</dbReference>
<proteinExistence type="predicted"/>
<evidence type="ECO:0000313" key="2">
    <source>
        <dbReference type="EMBL" id="PTI75567.1"/>
    </source>
</evidence>
<dbReference type="PIRSF" id="PIRSF021350">
    <property type="entry name" value="UCP021350"/>
    <property type="match status" value="1"/>
</dbReference>
<protein>
    <recommendedName>
        <fullName evidence="1">Helicase Helix-turn-helix domain-containing protein</fullName>
    </recommendedName>
</protein>